<evidence type="ECO:0000256" key="8">
    <source>
        <dbReference type="ARBA" id="ARBA00022845"/>
    </source>
</evidence>
<evidence type="ECO:0000256" key="7">
    <source>
        <dbReference type="ARBA" id="ARBA00022816"/>
    </source>
</evidence>
<dbReference type="GO" id="GO:0003729">
    <property type="term" value="F:mRNA binding"/>
    <property type="evidence" value="ECO:0007669"/>
    <property type="project" value="InterPro"/>
</dbReference>
<dbReference type="OrthoDB" id="3361414at2759"/>
<evidence type="ECO:0000256" key="6">
    <source>
        <dbReference type="ARBA" id="ARBA00022664"/>
    </source>
</evidence>
<evidence type="ECO:0000256" key="11">
    <source>
        <dbReference type="ARBA" id="ARBA00023187"/>
    </source>
</evidence>
<dbReference type="Proteomes" id="UP000305948">
    <property type="component" value="Unassembled WGS sequence"/>
</dbReference>
<dbReference type="Pfam" id="PF09405">
    <property type="entry name" value="Btz"/>
    <property type="match status" value="1"/>
</dbReference>
<keyword evidence="8" id="KW-0810">Translation regulation</keyword>
<organism evidence="15 16">
    <name type="scientific">Heliocybe sulcata</name>
    <dbReference type="NCBI Taxonomy" id="5364"/>
    <lineage>
        <taxon>Eukaryota</taxon>
        <taxon>Fungi</taxon>
        <taxon>Dikarya</taxon>
        <taxon>Basidiomycota</taxon>
        <taxon>Agaricomycotina</taxon>
        <taxon>Agaricomycetes</taxon>
        <taxon>Gloeophyllales</taxon>
        <taxon>Gloeophyllaceae</taxon>
        <taxon>Heliocybe</taxon>
    </lineage>
</organism>
<feature type="region of interest" description="Disordered" evidence="13">
    <location>
        <begin position="278"/>
        <end position="410"/>
    </location>
</feature>
<dbReference type="GO" id="GO:0000184">
    <property type="term" value="P:nuclear-transcribed mRNA catabolic process, nonsense-mediated decay"/>
    <property type="evidence" value="ECO:0007669"/>
    <property type="project" value="UniProtKB-KW"/>
</dbReference>
<dbReference type="EMBL" id="ML213504">
    <property type="protein sequence ID" value="TFK55630.1"/>
    <property type="molecule type" value="Genomic_DNA"/>
</dbReference>
<feature type="compositionally biased region" description="Basic and acidic residues" evidence="13">
    <location>
        <begin position="309"/>
        <end position="321"/>
    </location>
</feature>
<feature type="compositionally biased region" description="Basic and acidic residues" evidence="13">
    <location>
        <begin position="735"/>
        <end position="750"/>
    </location>
</feature>
<gene>
    <name evidence="15" type="ORF">OE88DRAFT_642537</name>
</gene>
<feature type="region of interest" description="Disordered" evidence="13">
    <location>
        <begin position="1"/>
        <end position="118"/>
    </location>
</feature>
<keyword evidence="5" id="KW-0963">Cytoplasm</keyword>
<evidence type="ECO:0000256" key="5">
    <source>
        <dbReference type="ARBA" id="ARBA00022490"/>
    </source>
</evidence>
<evidence type="ECO:0000259" key="14">
    <source>
        <dbReference type="Pfam" id="PF09405"/>
    </source>
</evidence>
<keyword evidence="6" id="KW-0507">mRNA processing</keyword>
<keyword evidence="11" id="KW-0508">mRNA splicing</keyword>
<keyword evidence="12" id="KW-0539">Nucleus</keyword>
<feature type="compositionally biased region" description="Gly residues" evidence="13">
    <location>
        <begin position="367"/>
        <end position="385"/>
    </location>
</feature>
<feature type="compositionally biased region" description="Acidic residues" evidence="13">
    <location>
        <begin position="67"/>
        <end position="79"/>
    </location>
</feature>
<feature type="compositionally biased region" description="Gly residues" evidence="13">
    <location>
        <begin position="287"/>
        <end position="301"/>
    </location>
</feature>
<evidence type="ECO:0000256" key="4">
    <source>
        <dbReference type="ARBA" id="ARBA00022448"/>
    </source>
</evidence>
<feature type="compositionally biased region" description="Pro residues" evidence="13">
    <location>
        <begin position="606"/>
        <end position="615"/>
    </location>
</feature>
<dbReference type="GO" id="GO:0006397">
    <property type="term" value="P:mRNA processing"/>
    <property type="evidence" value="ECO:0007669"/>
    <property type="project" value="UniProtKB-KW"/>
</dbReference>
<evidence type="ECO:0000256" key="2">
    <source>
        <dbReference type="ARBA" id="ARBA00004496"/>
    </source>
</evidence>
<feature type="compositionally biased region" description="Basic and acidic residues" evidence="13">
    <location>
        <begin position="329"/>
        <end position="354"/>
    </location>
</feature>
<proteinExistence type="inferred from homology"/>
<reference evidence="15 16" key="1">
    <citation type="journal article" date="2019" name="Nat. Ecol. Evol.">
        <title>Megaphylogeny resolves global patterns of mushroom evolution.</title>
        <authorList>
            <person name="Varga T."/>
            <person name="Krizsan K."/>
            <person name="Foldi C."/>
            <person name="Dima B."/>
            <person name="Sanchez-Garcia M."/>
            <person name="Sanchez-Ramirez S."/>
            <person name="Szollosi G.J."/>
            <person name="Szarkandi J.G."/>
            <person name="Papp V."/>
            <person name="Albert L."/>
            <person name="Andreopoulos W."/>
            <person name="Angelini C."/>
            <person name="Antonin V."/>
            <person name="Barry K.W."/>
            <person name="Bougher N.L."/>
            <person name="Buchanan P."/>
            <person name="Buyck B."/>
            <person name="Bense V."/>
            <person name="Catcheside P."/>
            <person name="Chovatia M."/>
            <person name="Cooper J."/>
            <person name="Damon W."/>
            <person name="Desjardin D."/>
            <person name="Finy P."/>
            <person name="Geml J."/>
            <person name="Haridas S."/>
            <person name="Hughes K."/>
            <person name="Justo A."/>
            <person name="Karasinski D."/>
            <person name="Kautmanova I."/>
            <person name="Kiss B."/>
            <person name="Kocsube S."/>
            <person name="Kotiranta H."/>
            <person name="LaButti K.M."/>
            <person name="Lechner B.E."/>
            <person name="Liimatainen K."/>
            <person name="Lipzen A."/>
            <person name="Lukacs Z."/>
            <person name="Mihaltcheva S."/>
            <person name="Morgado L.N."/>
            <person name="Niskanen T."/>
            <person name="Noordeloos M.E."/>
            <person name="Ohm R.A."/>
            <person name="Ortiz-Santana B."/>
            <person name="Ovrebo C."/>
            <person name="Racz N."/>
            <person name="Riley R."/>
            <person name="Savchenko A."/>
            <person name="Shiryaev A."/>
            <person name="Soop K."/>
            <person name="Spirin V."/>
            <person name="Szebenyi C."/>
            <person name="Tomsovsky M."/>
            <person name="Tulloss R.E."/>
            <person name="Uehling J."/>
            <person name="Grigoriev I.V."/>
            <person name="Vagvolgyi C."/>
            <person name="Papp T."/>
            <person name="Martin F.M."/>
            <person name="Miettinen O."/>
            <person name="Hibbett D.S."/>
            <person name="Nagy L.G."/>
        </authorList>
    </citation>
    <scope>NUCLEOTIDE SEQUENCE [LARGE SCALE GENOMIC DNA]</scope>
    <source>
        <strain evidence="15 16">OMC1185</strain>
    </source>
</reference>
<feature type="compositionally biased region" description="Polar residues" evidence="13">
    <location>
        <begin position="105"/>
        <end position="118"/>
    </location>
</feature>
<dbReference type="GO" id="GO:0051028">
    <property type="term" value="P:mRNA transport"/>
    <property type="evidence" value="ECO:0007669"/>
    <property type="project" value="UniProtKB-KW"/>
</dbReference>
<feature type="compositionally biased region" description="Polar residues" evidence="13">
    <location>
        <begin position="1"/>
        <end position="20"/>
    </location>
</feature>
<feature type="region of interest" description="Disordered" evidence="13">
    <location>
        <begin position="458"/>
        <end position="481"/>
    </location>
</feature>
<evidence type="ECO:0000256" key="3">
    <source>
        <dbReference type="ARBA" id="ARBA00009548"/>
    </source>
</evidence>
<feature type="region of interest" description="Disordered" evidence="13">
    <location>
        <begin position="702"/>
        <end position="803"/>
    </location>
</feature>
<keyword evidence="4" id="KW-0813">Transport</keyword>
<evidence type="ECO:0000313" key="16">
    <source>
        <dbReference type="Proteomes" id="UP000305948"/>
    </source>
</evidence>
<feature type="region of interest" description="Disordered" evidence="13">
    <location>
        <begin position="157"/>
        <end position="246"/>
    </location>
</feature>
<feature type="compositionally biased region" description="Acidic residues" evidence="13">
    <location>
        <begin position="201"/>
        <end position="216"/>
    </location>
</feature>
<dbReference type="GO" id="GO:0035145">
    <property type="term" value="C:exon-exon junction complex"/>
    <property type="evidence" value="ECO:0007669"/>
    <property type="project" value="InterPro"/>
</dbReference>
<feature type="compositionally biased region" description="Low complexity" evidence="13">
    <location>
        <begin position="355"/>
        <end position="366"/>
    </location>
</feature>
<dbReference type="GO" id="GO:0008380">
    <property type="term" value="P:RNA splicing"/>
    <property type="evidence" value="ECO:0007669"/>
    <property type="project" value="UniProtKB-KW"/>
</dbReference>
<keyword evidence="9" id="KW-0694">RNA-binding</keyword>
<feature type="compositionally biased region" description="Acidic residues" evidence="13">
    <location>
        <begin position="43"/>
        <end position="60"/>
    </location>
</feature>
<feature type="domain" description="Btz" evidence="14">
    <location>
        <begin position="234"/>
        <end position="355"/>
    </location>
</feature>
<keyword evidence="10" id="KW-0866">Nonsense-mediated mRNA decay</keyword>
<keyword evidence="16" id="KW-1185">Reference proteome</keyword>
<dbReference type="GO" id="GO:0005737">
    <property type="term" value="C:cytoplasm"/>
    <property type="evidence" value="ECO:0007669"/>
    <property type="project" value="UniProtKB-SubCell"/>
</dbReference>
<dbReference type="GO" id="GO:0006417">
    <property type="term" value="P:regulation of translation"/>
    <property type="evidence" value="ECO:0007669"/>
    <property type="project" value="UniProtKB-KW"/>
</dbReference>
<protein>
    <recommendedName>
        <fullName evidence="14">Btz domain-containing protein</fullName>
    </recommendedName>
</protein>
<sequence length="860" mass="93471">MPITVPATSSPAHQSANGVSKDQAKPKKSRVVRRRARARGLIDSDEEIEREISSDSEDAESSLGSDTESESELASDDVLPEQHPVVTPSTTQSPPPADLEDSIHVNGTSSTKPANETNGIFASASVDWSELVADEHRNGPADLPVFDFAELGVHGVDVPAPSRKQKAPKAIKQTAAPQATEARKPAPAAVAPSSPQPPEDVAAEDVEEPQEQSADDEASRSALEAPFQRRPPGQTARQAYQRRLESDPSYVPVVGEFWGHDDRLLDKDLRSLSGWWRGRWQGRGRGRGGMAMRGRSRGGFFGERPTGTVEEKESEAAKDESQLPPVERTWTHDGFEEMKRRDEQRRAANEDQQRQQRQQAAQRGFGPFRGRGGFVPGRGRGGFFRGGFNASPVRSRPNYPLGPAADRPRYTMKPEPPFTQRHAGYLHFGEGALKPQYGVGQGYRVRLPGDQRQGGTIIRGPPISFNSPKKVTPRSLSTPGLHDEDKVVTVHLPRRAGKEKAVESKVAAVEAAVTVAEHVVEATSATTVVVEESATISVQAEAGPSKLPEQAAMAPPFTPSYAVNVFPEQIRAQVAQAQSPGMRASSVPPPQAPAEESTAVESSAPGPRPAPPVLPPLQTSFSPIVPTSPPFGSPYGYPQALPPGIAMSQHGMPYEVATGRPVYLQATPPPVMYNPRPIMHTHIVSPPMPPFVPGHTPHHSLASPDFYSHSPSPSLGGFIDPSMGQPLFSMPRQSSRIEIRAPTDQSERKYSHSHRPSTLRTAVVGTETSATEESSEPQPSDEKSEVAQPSPDGVQPVNGNVPPQAYQMEPGMMYYNPYQQPYYYPEHYGYSPYMDMSQGQMPPYEMYPVEAPPPEQAVYY</sequence>
<dbReference type="STRING" id="5364.A0A5C3NE76"/>
<evidence type="ECO:0000256" key="10">
    <source>
        <dbReference type="ARBA" id="ARBA00023161"/>
    </source>
</evidence>
<evidence type="ECO:0000256" key="13">
    <source>
        <dbReference type="SAM" id="MobiDB-lite"/>
    </source>
</evidence>
<comment type="subcellular location">
    <subcellularLocation>
        <location evidence="2">Cytoplasm</location>
    </subcellularLocation>
    <subcellularLocation>
        <location evidence="1">Nucleus</location>
    </subcellularLocation>
</comment>
<evidence type="ECO:0000256" key="12">
    <source>
        <dbReference type="ARBA" id="ARBA00023242"/>
    </source>
</evidence>
<evidence type="ECO:0000313" key="15">
    <source>
        <dbReference type="EMBL" id="TFK55630.1"/>
    </source>
</evidence>
<comment type="similarity">
    <text evidence="3">Belongs to the CASC3 family.</text>
</comment>
<dbReference type="InterPro" id="IPR018545">
    <property type="entry name" value="Btz_dom"/>
</dbReference>
<evidence type="ECO:0000256" key="1">
    <source>
        <dbReference type="ARBA" id="ARBA00004123"/>
    </source>
</evidence>
<accession>A0A5C3NE76</accession>
<feature type="compositionally biased region" description="Basic residues" evidence="13">
    <location>
        <begin position="26"/>
        <end position="38"/>
    </location>
</feature>
<feature type="region of interest" description="Disordered" evidence="13">
    <location>
        <begin position="574"/>
        <end position="618"/>
    </location>
</feature>
<name>A0A5C3NE76_9AGAM</name>
<feature type="compositionally biased region" description="Polar residues" evidence="13">
    <location>
        <begin position="464"/>
        <end position="478"/>
    </location>
</feature>
<evidence type="ECO:0000256" key="9">
    <source>
        <dbReference type="ARBA" id="ARBA00022884"/>
    </source>
</evidence>
<keyword evidence="7" id="KW-0509">mRNA transport</keyword>
<dbReference type="AlphaFoldDB" id="A0A5C3NE76"/>